<dbReference type="Pfam" id="PF02367">
    <property type="entry name" value="TsaE"/>
    <property type="match status" value="1"/>
</dbReference>
<keyword evidence="8" id="KW-0067">ATP-binding</keyword>
<evidence type="ECO:0000256" key="5">
    <source>
        <dbReference type="ARBA" id="ARBA00022694"/>
    </source>
</evidence>
<comment type="caution">
    <text evidence="11">The sequence shown here is derived from an EMBL/GenBank/DDBJ whole genome shotgun (WGS) entry which is preliminary data.</text>
</comment>
<name>A0A9X3JEX7_9LACT</name>
<keyword evidence="9" id="KW-0460">Magnesium</keyword>
<keyword evidence="12" id="KW-1185">Reference proteome</keyword>
<keyword evidence="7" id="KW-0547">Nucleotide-binding</keyword>
<dbReference type="GO" id="GO:0005737">
    <property type="term" value="C:cytoplasm"/>
    <property type="evidence" value="ECO:0007669"/>
    <property type="project" value="UniProtKB-SubCell"/>
</dbReference>
<evidence type="ECO:0000256" key="1">
    <source>
        <dbReference type="ARBA" id="ARBA00004496"/>
    </source>
</evidence>
<dbReference type="PROSITE" id="PS51257">
    <property type="entry name" value="PROKAR_LIPOPROTEIN"/>
    <property type="match status" value="1"/>
</dbReference>
<comment type="subcellular location">
    <subcellularLocation>
        <location evidence="1">Cytoplasm</location>
    </subcellularLocation>
</comment>
<dbReference type="GO" id="GO:0046872">
    <property type="term" value="F:metal ion binding"/>
    <property type="evidence" value="ECO:0007669"/>
    <property type="project" value="UniProtKB-KW"/>
</dbReference>
<reference evidence="11" key="1">
    <citation type="submission" date="2022-12" db="EMBL/GenBank/DDBJ databases">
        <title>Description and comparative metabolic analysis of Aerococcus sp. nov., isolated from the feces of a pig.</title>
        <authorList>
            <person name="Chang Y.-H."/>
        </authorList>
    </citation>
    <scope>NUCLEOTIDE SEQUENCE</scope>
    <source>
        <strain evidence="11">YH-aer222</strain>
    </source>
</reference>
<keyword evidence="5" id="KW-0819">tRNA processing</keyword>
<dbReference type="GO" id="GO:0005524">
    <property type="term" value="F:ATP binding"/>
    <property type="evidence" value="ECO:0007669"/>
    <property type="project" value="UniProtKB-KW"/>
</dbReference>
<dbReference type="NCBIfam" id="TIGR00150">
    <property type="entry name" value="T6A_YjeE"/>
    <property type="match status" value="1"/>
</dbReference>
<keyword evidence="6" id="KW-0479">Metal-binding</keyword>
<dbReference type="SUPFAM" id="SSF52540">
    <property type="entry name" value="P-loop containing nucleoside triphosphate hydrolases"/>
    <property type="match status" value="1"/>
</dbReference>
<dbReference type="EMBL" id="JAPRFR010000001">
    <property type="protein sequence ID" value="MCZ0725366.1"/>
    <property type="molecule type" value="Genomic_DNA"/>
</dbReference>
<evidence type="ECO:0000256" key="3">
    <source>
        <dbReference type="ARBA" id="ARBA00019010"/>
    </source>
</evidence>
<evidence type="ECO:0000256" key="9">
    <source>
        <dbReference type="ARBA" id="ARBA00022842"/>
    </source>
</evidence>
<proteinExistence type="inferred from homology"/>
<dbReference type="InterPro" id="IPR003442">
    <property type="entry name" value="T6A_TsaE"/>
</dbReference>
<evidence type="ECO:0000256" key="7">
    <source>
        <dbReference type="ARBA" id="ARBA00022741"/>
    </source>
</evidence>
<evidence type="ECO:0000256" key="4">
    <source>
        <dbReference type="ARBA" id="ARBA00022490"/>
    </source>
</evidence>
<accession>A0A9X3JEX7</accession>
<dbReference type="PANTHER" id="PTHR33540">
    <property type="entry name" value="TRNA THREONYLCARBAMOYLADENOSINE BIOSYNTHESIS PROTEIN TSAE"/>
    <property type="match status" value="1"/>
</dbReference>
<dbReference type="AlphaFoldDB" id="A0A9X3JEX7"/>
<evidence type="ECO:0000313" key="12">
    <source>
        <dbReference type="Proteomes" id="UP001146670"/>
    </source>
</evidence>
<dbReference type="PANTHER" id="PTHR33540:SF2">
    <property type="entry name" value="TRNA THREONYLCARBAMOYLADENOSINE BIOSYNTHESIS PROTEIN TSAE"/>
    <property type="match status" value="1"/>
</dbReference>
<dbReference type="InterPro" id="IPR027417">
    <property type="entry name" value="P-loop_NTPase"/>
</dbReference>
<protein>
    <recommendedName>
        <fullName evidence="3">tRNA threonylcarbamoyladenosine biosynthesis protein TsaE</fullName>
    </recommendedName>
    <alternativeName>
        <fullName evidence="10">t(6)A37 threonylcarbamoyladenosine biosynthesis protein TsaE</fullName>
    </alternativeName>
</protein>
<comment type="similarity">
    <text evidence="2">Belongs to the TsaE family.</text>
</comment>
<dbReference type="Gene3D" id="3.40.50.300">
    <property type="entry name" value="P-loop containing nucleotide triphosphate hydrolases"/>
    <property type="match status" value="1"/>
</dbReference>
<evidence type="ECO:0000256" key="2">
    <source>
        <dbReference type="ARBA" id="ARBA00007599"/>
    </source>
</evidence>
<sequence length="154" mass="17284">MEFKVLWQDEESTQGFAQLLAACVQAGDIICLEGGLGAGKTTFTRYFAQALGIKRPIKSPTYTIVREYTEGPLAFYHMDAYRLEETGADDLALIEYLSRPGVSVIEWPQFIAEDLPDDYLWLSISKTTSTSREVTIKAFGLRGEELLAAVKERY</sequence>
<organism evidence="11 12">
    <name type="scientific">Aerococcus kribbianus</name>
    <dbReference type="NCBI Taxonomy" id="2999064"/>
    <lineage>
        <taxon>Bacteria</taxon>
        <taxon>Bacillati</taxon>
        <taxon>Bacillota</taxon>
        <taxon>Bacilli</taxon>
        <taxon>Lactobacillales</taxon>
        <taxon>Aerococcaceae</taxon>
        <taxon>Aerococcus</taxon>
    </lineage>
</organism>
<evidence type="ECO:0000256" key="6">
    <source>
        <dbReference type="ARBA" id="ARBA00022723"/>
    </source>
</evidence>
<gene>
    <name evidence="11" type="primary">tsaE</name>
    <name evidence="11" type="ORF">OW157_02145</name>
</gene>
<dbReference type="Proteomes" id="UP001146670">
    <property type="component" value="Unassembled WGS sequence"/>
</dbReference>
<dbReference type="GO" id="GO:0002949">
    <property type="term" value="P:tRNA threonylcarbamoyladenosine modification"/>
    <property type="evidence" value="ECO:0007669"/>
    <property type="project" value="InterPro"/>
</dbReference>
<keyword evidence="4" id="KW-0963">Cytoplasm</keyword>
<evidence type="ECO:0000256" key="8">
    <source>
        <dbReference type="ARBA" id="ARBA00022840"/>
    </source>
</evidence>
<evidence type="ECO:0000256" key="10">
    <source>
        <dbReference type="ARBA" id="ARBA00032441"/>
    </source>
</evidence>
<evidence type="ECO:0000313" key="11">
    <source>
        <dbReference type="EMBL" id="MCZ0725366.1"/>
    </source>
</evidence>
<dbReference type="RefSeq" id="WP_268751687.1">
    <property type="nucleotide sequence ID" value="NZ_JAPRFQ010000001.1"/>
</dbReference>